<keyword evidence="7" id="KW-0472">Membrane</keyword>
<feature type="region of interest" description="Disordered" evidence="6">
    <location>
        <begin position="1"/>
        <end position="28"/>
    </location>
</feature>
<organism evidence="9 10">
    <name type="scientific">Streptomyces griseoluteus</name>
    <dbReference type="NCBI Taxonomy" id="29306"/>
    <lineage>
        <taxon>Bacteria</taxon>
        <taxon>Bacillati</taxon>
        <taxon>Actinomycetota</taxon>
        <taxon>Actinomycetes</taxon>
        <taxon>Kitasatosporales</taxon>
        <taxon>Streptomycetaceae</taxon>
        <taxon>Streptomyces</taxon>
    </lineage>
</organism>
<dbReference type="InterPro" id="IPR003594">
    <property type="entry name" value="HATPase_dom"/>
</dbReference>
<reference evidence="9 10" key="1">
    <citation type="submission" date="2019-04" db="EMBL/GenBank/DDBJ databases">
        <title>Streptomyces sp. nov. Bv016 isolated from bark of Buahinia variegata.</title>
        <authorList>
            <person name="Kanchanasin P."/>
            <person name="Tanasupawat S."/>
            <person name="Yuki M."/>
            <person name="Kudo T."/>
        </authorList>
    </citation>
    <scope>NUCLEOTIDE SEQUENCE [LARGE SCALE GENOMIC DNA]</scope>
    <source>
        <strain evidence="9 10">JCM 4765</strain>
    </source>
</reference>
<feature type="domain" description="Histidine kinase/HSP90-like ATPase" evidence="8">
    <location>
        <begin position="285"/>
        <end position="398"/>
    </location>
</feature>
<evidence type="ECO:0000313" key="10">
    <source>
        <dbReference type="Proteomes" id="UP000298513"/>
    </source>
</evidence>
<evidence type="ECO:0000259" key="8">
    <source>
        <dbReference type="SMART" id="SM00387"/>
    </source>
</evidence>
<feature type="compositionally biased region" description="Low complexity" evidence="6">
    <location>
        <begin position="432"/>
        <end position="447"/>
    </location>
</feature>
<comment type="caution">
    <text evidence="9">The sequence shown here is derived from an EMBL/GenBank/DDBJ whole genome shotgun (WGS) entry which is preliminary data.</text>
</comment>
<name>A0A4Z1D545_STRGP</name>
<keyword evidence="3" id="KW-0597">Phosphoprotein</keyword>
<dbReference type="EMBL" id="SRRU01000011">
    <property type="protein sequence ID" value="TGN77037.1"/>
    <property type="molecule type" value="Genomic_DNA"/>
</dbReference>
<dbReference type="GO" id="GO:0005886">
    <property type="term" value="C:plasma membrane"/>
    <property type="evidence" value="ECO:0007669"/>
    <property type="project" value="TreeGrafter"/>
</dbReference>
<feature type="compositionally biased region" description="Pro residues" evidence="6">
    <location>
        <begin position="632"/>
        <end position="646"/>
    </location>
</feature>
<dbReference type="Proteomes" id="UP000298513">
    <property type="component" value="Unassembled WGS sequence"/>
</dbReference>
<dbReference type="PANTHER" id="PTHR45436">
    <property type="entry name" value="SENSOR HISTIDINE KINASE YKOH"/>
    <property type="match status" value="1"/>
</dbReference>
<keyword evidence="5" id="KW-0418">Kinase</keyword>
<feature type="compositionally biased region" description="Pro residues" evidence="6">
    <location>
        <begin position="691"/>
        <end position="703"/>
    </location>
</feature>
<keyword evidence="4" id="KW-0808">Transferase</keyword>
<dbReference type="EC" id="2.7.13.3" evidence="2"/>
<keyword evidence="9" id="KW-0067">ATP-binding</keyword>
<evidence type="ECO:0000256" key="5">
    <source>
        <dbReference type="ARBA" id="ARBA00022777"/>
    </source>
</evidence>
<dbReference type="SUPFAM" id="SSF55874">
    <property type="entry name" value="ATPase domain of HSP90 chaperone/DNA topoisomerase II/histidine kinase"/>
    <property type="match status" value="1"/>
</dbReference>
<dbReference type="RefSeq" id="WP_135793934.1">
    <property type="nucleotide sequence ID" value="NZ_BNBQ01000011.1"/>
</dbReference>
<dbReference type="AlphaFoldDB" id="A0A4Z1D545"/>
<keyword evidence="9" id="KW-0547">Nucleotide-binding</keyword>
<dbReference type="GeneID" id="91533712"/>
<evidence type="ECO:0000313" key="9">
    <source>
        <dbReference type="EMBL" id="TGN77037.1"/>
    </source>
</evidence>
<evidence type="ECO:0000256" key="3">
    <source>
        <dbReference type="ARBA" id="ARBA00022553"/>
    </source>
</evidence>
<dbReference type="Pfam" id="PF02518">
    <property type="entry name" value="HATPase_c"/>
    <property type="match status" value="1"/>
</dbReference>
<feature type="region of interest" description="Disordered" evidence="6">
    <location>
        <begin position="628"/>
        <end position="703"/>
    </location>
</feature>
<evidence type="ECO:0000256" key="2">
    <source>
        <dbReference type="ARBA" id="ARBA00012438"/>
    </source>
</evidence>
<sequence length="703" mass="73729">MSHLRAPVSRADRREGGRHGRPVARPAPALPETLIRPQLMRLAVLPPVAVALAATAAVVFTVRSSGAHTGLALWAVLALTAGVAGAAIALAAVAAGRAARSVGDRVGALRRNAARGEADLRALVDALRRGEPPPRGKPRRRPPEDADDFELLAADLARAHDGAVTAVVRAAQLSSQAANEQKLEVFVNLARRLQSLVHREISILDELENEIEDPDLLKGLFHVDHLATRIRRHAENLAVLGGAVSRRQWSNPVDMTEVLRSAIAEVEQYSRVKLVPPVEGELRGHAVADVIHLLAELVENATVFSAPQTQVLLRANLVTSGLAIEVEDRGLGMPVEEQHRMNALLADPDQVNVASLLADGRIGLYVVSQLARRHGISVRLQTNIYGGVQAVLVVPQGLLGASAGVVPGVEGAAAGPGQEAAGPGAAVAGAVGAAAPSTPSTPSAPATGRHRQVARRGSGEAAAPPALPMRGAQEQRANPAEAVPGIGAGERAVVEADAGVLPTPRVGAAPSATERPSLPRRRAQEHIVPQLRGGPVPRQDNDVVVGHDPGLMAAFQRGIGLAESQQSLEAAGEGFGEVPPGEAEPSETAYMEGTHTEPSRLGVEDMVVAHMDAGPMRAPHREVAPVEAGHMEPPPMEPPPMEPPPMEPDHTALPSTEPDHMAPTPMEPDHTVSPPSERNHMERNHMEPDHMPPGPLDRSAPPA</sequence>
<evidence type="ECO:0000256" key="7">
    <source>
        <dbReference type="SAM" id="Phobius"/>
    </source>
</evidence>
<keyword evidence="10" id="KW-1185">Reference proteome</keyword>
<comment type="catalytic activity">
    <reaction evidence="1">
        <text>ATP + protein L-histidine = ADP + protein N-phospho-L-histidine.</text>
        <dbReference type="EC" id="2.7.13.3"/>
    </reaction>
</comment>
<keyword evidence="7" id="KW-1133">Transmembrane helix</keyword>
<evidence type="ECO:0000256" key="6">
    <source>
        <dbReference type="SAM" id="MobiDB-lite"/>
    </source>
</evidence>
<feature type="region of interest" description="Disordered" evidence="6">
    <location>
        <begin position="126"/>
        <end position="145"/>
    </location>
</feature>
<protein>
    <recommendedName>
        <fullName evidence="2">histidine kinase</fullName>
        <ecNumber evidence="2">2.7.13.3</ecNumber>
    </recommendedName>
</protein>
<dbReference type="Gene3D" id="3.30.565.10">
    <property type="entry name" value="Histidine kinase-like ATPase, C-terminal domain"/>
    <property type="match status" value="1"/>
</dbReference>
<dbReference type="InterPro" id="IPR050428">
    <property type="entry name" value="TCS_sensor_his_kinase"/>
</dbReference>
<keyword evidence="7" id="KW-0812">Transmembrane</keyword>
<evidence type="ECO:0000256" key="1">
    <source>
        <dbReference type="ARBA" id="ARBA00000085"/>
    </source>
</evidence>
<gene>
    <name evidence="9" type="ORF">E5082_27390</name>
</gene>
<feature type="region of interest" description="Disordered" evidence="6">
    <location>
        <begin position="432"/>
        <end position="475"/>
    </location>
</feature>
<feature type="transmembrane region" description="Helical" evidence="7">
    <location>
        <begin position="42"/>
        <end position="60"/>
    </location>
</feature>
<evidence type="ECO:0000256" key="4">
    <source>
        <dbReference type="ARBA" id="ARBA00022679"/>
    </source>
</evidence>
<dbReference type="GO" id="GO:0004673">
    <property type="term" value="F:protein histidine kinase activity"/>
    <property type="evidence" value="ECO:0007669"/>
    <property type="project" value="UniProtKB-EC"/>
</dbReference>
<proteinExistence type="predicted"/>
<feature type="region of interest" description="Disordered" evidence="6">
    <location>
        <begin position="569"/>
        <end position="600"/>
    </location>
</feature>
<dbReference type="GO" id="GO:0000160">
    <property type="term" value="P:phosphorelay signal transduction system"/>
    <property type="evidence" value="ECO:0007669"/>
    <property type="project" value="TreeGrafter"/>
</dbReference>
<feature type="transmembrane region" description="Helical" evidence="7">
    <location>
        <begin position="72"/>
        <end position="95"/>
    </location>
</feature>
<dbReference type="GO" id="GO:0005524">
    <property type="term" value="F:ATP binding"/>
    <property type="evidence" value="ECO:0007669"/>
    <property type="project" value="UniProtKB-KW"/>
</dbReference>
<dbReference type="SMART" id="SM00387">
    <property type="entry name" value="HATPase_c"/>
    <property type="match status" value="1"/>
</dbReference>
<accession>A0A4Z1D545</accession>
<dbReference type="PANTHER" id="PTHR45436:SF5">
    <property type="entry name" value="SENSOR HISTIDINE KINASE TRCS"/>
    <property type="match status" value="1"/>
</dbReference>
<dbReference type="InterPro" id="IPR036890">
    <property type="entry name" value="HATPase_C_sf"/>
</dbReference>
<feature type="compositionally biased region" description="Basic and acidic residues" evidence="6">
    <location>
        <begin position="677"/>
        <end position="690"/>
    </location>
</feature>